<comment type="caution">
    <text evidence="1">The sequence shown here is derived from an EMBL/GenBank/DDBJ whole genome shotgun (WGS) entry which is preliminary data.</text>
</comment>
<proteinExistence type="predicted"/>
<dbReference type="NCBIfam" id="TIGR02264">
    <property type="entry name" value="gmx_para_CXXCG"/>
    <property type="match status" value="1"/>
</dbReference>
<evidence type="ECO:0008006" key="3">
    <source>
        <dbReference type="Google" id="ProtNLM"/>
    </source>
</evidence>
<protein>
    <recommendedName>
        <fullName evidence="3">Double-CXXCG motif protein</fullName>
    </recommendedName>
</protein>
<accession>A0A084SFD5</accession>
<organism evidence="1 2">
    <name type="scientific">Archangium violaceum Cb vi76</name>
    <dbReference type="NCBI Taxonomy" id="1406225"/>
    <lineage>
        <taxon>Bacteria</taxon>
        <taxon>Pseudomonadati</taxon>
        <taxon>Myxococcota</taxon>
        <taxon>Myxococcia</taxon>
        <taxon>Myxococcales</taxon>
        <taxon>Cystobacterineae</taxon>
        <taxon>Archangiaceae</taxon>
        <taxon>Archangium</taxon>
    </lineage>
</organism>
<evidence type="ECO:0000313" key="2">
    <source>
        <dbReference type="Proteomes" id="UP000028547"/>
    </source>
</evidence>
<dbReference type="Pfam" id="PF09535">
    <property type="entry name" value="Gmx_para_CXXCG"/>
    <property type="match status" value="1"/>
</dbReference>
<sequence>MKFYAVTGDEAPRYTGNLNAGHKWGLPGVDWSHPCPTCRLGGALGGLHYPCVDISVLSEREKFHEPEPVPYEEFVRLRELVRPLAPTWAMLEPGAAFGPVEGSGLGYFGQLFMQNPWTLYVRREALEHLHAAGIRRLQGCPVKVRFRQKNHPDLLELQLELHGQFHPECIPPTHKPPCPTCGSHQNPLPKKFWLDASSLPQGVDVFRFRDAPGFIFASERLVEAVKRLELDGVVFREAEIR</sequence>
<dbReference type="EMBL" id="JPMI01000391">
    <property type="protein sequence ID" value="KFA87170.1"/>
    <property type="molecule type" value="Genomic_DNA"/>
</dbReference>
<dbReference type="AlphaFoldDB" id="A0A084SFD5"/>
<dbReference type="RefSeq" id="WP_043413171.1">
    <property type="nucleotide sequence ID" value="NZ_JPMI01000391.1"/>
</dbReference>
<dbReference type="Proteomes" id="UP000028547">
    <property type="component" value="Unassembled WGS sequence"/>
</dbReference>
<dbReference type="InterPro" id="IPR011750">
    <property type="entry name" value="Gmx_para_CXXCG"/>
</dbReference>
<gene>
    <name evidence="1" type="ORF">Q664_49455</name>
</gene>
<name>A0A084SFD5_9BACT</name>
<evidence type="ECO:0000313" key="1">
    <source>
        <dbReference type="EMBL" id="KFA87170.1"/>
    </source>
</evidence>
<reference evidence="1 2" key="1">
    <citation type="submission" date="2014-07" db="EMBL/GenBank/DDBJ databases">
        <title>Draft Genome Sequence of Gephyronic Acid Producer, Cystobacter violaceus Strain Cb vi76.</title>
        <authorList>
            <person name="Stevens D.C."/>
            <person name="Young J."/>
            <person name="Carmichael R."/>
            <person name="Tan J."/>
            <person name="Taylor R.E."/>
        </authorList>
    </citation>
    <scope>NUCLEOTIDE SEQUENCE [LARGE SCALE GENOMIC DNA]</scope>
    <source>
        <strain evidence="1 2">Cb vi76</strain>
    </source>
</reference>